<dbReference type="Gene3D" id="2.50.20.10">
    <property type="entry name" value="Lipoprotein localisation LolA/LolB/LppX"/>
    <property type="match status" value="1"/>
</dbReference>
<feature type="chain" id="PRO_5020877347" evidence="2">
    <location>
        <begin position="30"/>
        <end position="219"/>
    </location>
</feature>
<reference evidence="3 4" key="1">
    <citation type="journal article" date="2017" name="Int. J. Syst. Evol. Microbiol.">
        <title>Roseitalea porphyridii gen. nov., sp. nov., isolated from a red alga, and reclassification of Hoeflea suaedae Chung et al. 2013 as Pseudohoeflea suaedae gen. nov., comb. nov.</title>
        <authorList>
            <person name="Hyeon J.W."/>
            <person name="Jeong S.E."/>
            <person name="Baek K."/>
            <person name="Jeon C.O."/>
        </authorList>
    </citation>
    <scope>NUCLEOTIDE SEQUENCE [LARGE SCALE GENOMIC DNA]</scope>
    <source>
        <strain evidence="3 4">MA7-20</strain>
    </source>
</reference>
<dbReference type="RefSeq" id="WP_131617789.1">
    <property type="nucleotide sequence ID" value="NZ_CP036532.1"/>
</dbReference>
<dbReference type="InterPro" id="IPR004564">
    <property type="entry name" value="OM_lipoprot_carrier_LolA-like"/>
</dbReference>
<dbReference type="OrthoDB" id="9800501at2"/>
<proteinExistence type="predicted"/>
<dbReference type="PROSITE" id="PS51318">
    <property type="entry name" value="TAT"/>
    <property type="match status" value="1"/>
</dbReference>
<feature type="signal peptide" evidence="2">
    <location>
        <begin position="1"/>
        <end position="29"/>
    </location>
</feature>
<evidence type="ECO:0000313" key="4">
    <source>
        <dbReference type="Proteomes" id="UP000293719"/>
    </source>
</evidence>
<organism evidence="3 4">
    <name type="scientific">Roseitalea porphyridii</name>
    <dbReference type="NCBI Taxonomy" id="1852022"/>
    <lineage>
        <taxon>Bacteria</taxon>
        <taxon>Pseudomonadati</taxon>
        <taxon>Pseudomonadota</taxon>
        <taxon>Alphaproteobacteria</taxon>
        <taxon>Hyphomicrobiales</taxon>
        <taxon>Ahrensiaceae</taxon>
        <taxon>Roseitalea</taxon>
    </lineage>
</organism>
<name>A0A4P6V4E8_9HYPH</name>
<dbReference type="Pfam" id="PF03548">
    <property type="entry name" value="LolA"/>
    <property type="match status" value="1"/>
</dbReference>
<keyword evidence="1 2" id="KW-0732">Signal</keyword>
<dbReference type="InterPro" id="IPR029046">
    <property type="entry name" value="LolA/LolB/LppX"/>
</dbReference>
<dbReference type="InterPro" id="IPR006311">
    <property type="entry name" value="TAT_signal"/>
</dbReference>
<evidence type="ECO:0000313" key="3">
    <source>
        <dbReference type="EMBL" id="QBK32145.1"/>
    </source>
</evidence>
<evidence type="ECO:0000256" key="1">
    <source>
        <dbReference type="ARBA" id="ARBA00022729"/>
    </source>
</evidence>
<protein>
    <submittedName>
        <fullName evidence="3">Outer membrane lipoprotein carrier protein LolA</fullName>
    </submittedName>
</protein>
<accession>A0A4P6V4E8</accession>
<keyword evidence="4" id="KW-1185">Reference proteome</keyword>
<dbReference type="CDD" id="cd16325">
    <property type="entry name" value="LolA"/>
    <property type="match status" value="1"/>
</dbReference>
<dbReference type="EMBL" id="CP036532">
    <property type="protein sequence ID" value="QBK32145.1"/>
    <property type="molecule type" value="Genomic_DNA"/>
</dbReference>
<dbReference type="PANTHER" id="PTHR35869:SF1">
    <property type="entry name" value="OUTER-MEMBRANE LIPOPROTEIN CARRIER PROTEIN"/>
    <property type="match status" value="1"/>
</dbReference>
<dbReference type="PANTHER" id="PTHR35869">
    <property type="entry name" value="OUTER-MEMBRANE LIPOPROTEIN CARRIER PROTEIN"/>
    <property type="match status" value="1"/>
</dbReference>
<dbReference type="AlphaFoldDB" id="A0A4P6V4E8"/>
<keyword evidence="3" id="KW-0449">Lipoprotein</keyword>
<evidence type="ECO:0000256" key="2">
    <source>
        <dbReference type="SAM" id="SignalP"/>
    </source>
</evidence>
<gene>
    <name evidence="3" type="ORF">E0E05_17080</name>
</gene>
<dbReference type="Proteomes" id="UP000293719">
    <property type="component" value="Chromosome"/>
</dbReference>
<dbReference type="SUPFAM" id="SSF89392">
    <property type="entry name" value="Prokaryotic lipoproteins and lipoprotein localization factors"/>
    <property type="match status" value="1"/>
</dbReference>
<dbReference type="KEGG" id="rpod:E0E05_17080"/>
<dbReference type="GeneID" id="90769018"/>
<sequence length="219" mass="24462">MTQTNRTARLLPTRRTALALSAGSLFAMALPGTGIAQASGAAQQIADHFTRVRTMMGEFVQFGPNGEQTGGKFFIERPGRVLFLYEEPSNIRVVADGRSVVVNNKKLDTWDAYSLGQTPLKLVLADRIDLSDGKVKQVIEDDDLTTIVLQDRQVFGDSTITMMFDPQSYDLRQWTIRDAQGKDTTVMIYNVREGVTFGDGTFDIDYGRIRRSRNNNNNN</sequence>